<dbReference type="Gene3D" id="3.40.630.30">
    <property type="match status" value="1"/>
</dbReference>
<dbReference type="Pfam" id="PF13302">
    <property type="entry name" value="Acetyltransf_3"/>
    <property type="match status" value="1"/>
</dbReference>
<sequence>MTPLDSFPRLQTRRLVLRELAPADAAALYAIHGDAEAMRWYGSEPMTAPGQAARLIDTFTAWRIAGTGVRWGIERRIDGALIGTCGLFRWSRAWRSCTIGYELARGARGQGFMREALGAVLEHGFDTMGLNRVEARVHPENDASLRILAALGFAREGYQRQAGYWNGEFRDLVQYALLRDEYRAPAA</sequence>
<dbReference type="AlphaFoldDB" id="A0A0B6RUS5"/>
<feature type="domain" description="N-acetyltransferase" evidence="1">
    <location>
        <begin position="15"/>
        <end position="180"/>
    </location>
</feature>
<organism evidence="2 3">
    <name type="scientific">Burkholderia plantarii</name>
    <dbReference type="NCBI Taxonomy" id="41899"/>
    <lineage>
        <taxon>Bacteria</taxon>
        <taxon>Pseudomonadati</taxon>
        <taxon>Pseudomonadota</taxon>
        <taxon>Betaproteobacteria</taxon>
        <taxon>Burkholderiales</taxon>
        <taxon>Burkholderiaceae</taxon>
        <taxon>Burkholderia</taxon>
    </lineage>
</organism>
<keyword evidence="2" id="KW-0808">Transferase</keyword>
<gene>
    <name evidence="2" type="ORF">BGL_2c10290</name>
</gene>
<dbReference type="InterPro" id="IPR000182">
    <property type="entry name" value="GNAT_dom"/>
</dbReference>
<dbReference type="EMBL" id="CP002581">
    <property type="protein sequence ID" value="AJK49107.1"/>
    <property type="molecule type" value="Genomic_DNA"/>
</dbReference>
<dbReference type="GO" id="GO:0008999">
    <property type="term" value="F:protein-N-terminal-alanine acetyltransferase activity"/>
    <property type="evidence" value="ECO:0007669"/>
    <property type="project" value="TreeGrafter"/>
</dbReference>
<dbReference type="PROSITE" id="PS51186">
    <property type="entry name" value="GNAT"/>
    <property type="match status" value="1"/>
</dbReference>
<evidence type="ECO:0000313" key="2">
    <source>
        <dbReference type="EMBL" id="AJK49107.1"/>
    </source>
</evidence>
<evidence type="ECO:0000259" key="1">
    <source>
        <dbReference type="PROSITE" id="PS51186"/>
    </source>
</evidence>
<evidence type="ECO:0000313" key="3">
    <source>
        <dbReference type="Proteomes" id="UP000031838"/>
    </source>
</evidence>
<dbReference type="PANTHER" id="PTHR43441:SF11">
    <property type="entry name" value="RIBOSOMAL-PROTEIN-SERINE ACETYLTRANSFERASE"/>
    <property type="match status" value="1"/>
</dbReference>
<dbReference type="SUPFAM" id="SSF55729">
    <property type="entry name" value="Acyl-CoA N-acyltransferases (Nat)"/>
    <property type="match status" value="1"/>
</dbReference>
<dbReference type="GO" id="GO:0005737">
    <property type="term" value="C:cytoplasm"/>
    <property type="evidence" value="ECO:0007669"/>
    <property type="project" value="TreeGrafter"/>
</dbReference>
<dbReference type="InterPro" id="IPR051908">
    <property type="entry name" value="Ribosomal_N-acetyltransferase"/>
</dbReference>
<accession>A0A0B6RUS5</accession>
<reference evidence="3" key="1">
    <citation type="submission" date="2011-03" db="EMBL/GenBank/DDBJ databases">
        <authorList>
            <person name="Voget S."/>
            <person name="Streit W.R."/>
            <person name="Jaeger K.E."/>
            <person name="Daniel R."/>
        </authorList>
    </citation>
    <scope>NUCLEOTIDE SEQUENCE [LARGE SCALE GENOMIC DNA]</scope>
    <source>
        <strain evidence="3">PG1</strain>
    </source>
</reference>
<dbReference type="GO" id="GO:1990189">
    <property type="term" value="F:protein N-terminal-serine acetyltransferase activity"/>
    <property type="evidence" value="ECO:0007669"/>
    <property type="project" value="TreeGrafter"/>
</dbReference>
<dbReference type="HOGENOM" id="CLU_013985_3_6_4"/>
<dbReference type="KEGG" id="bgp:BGL_2c10290"/>
<dbReference type="PANTHER" id="PTHR43441">
    <property type="entry name" value="RIBOSOMAL-PROTEIN-SERINE ACETYLTRANSFERASE"/>
    <property type="match status" value="1"/>
</dbReference>
<dbReference type="RefSeq" id="WP_042627630.1">
    <property type="nucleotide sequence ID" value="NZ_BSTO01000001.1"/>
</dbReference>
<proteinExistence type="predicted"/>
<dbReference type="OrthoDB" id="9801656at2"/>
<dbReference type="Proteomes" id="UP000031838">
    <property type="component" value="Chromosome 2"/>
</dbReference>
<keyword evidence="3" id="KW-1185">Reference proteome</keyword>
<protein>
    <submittedName>
        <fullName evidence="2">GCN5-like N-acetyltransferase</fullName>
    </submittedName>
</protein>
<name>A0A0B6RUS5_BURPL</name>
<dbReference type="KEGG" id="bpla:bpln_2g11160"/>
<dbReference type="InterPro" id="IPR016181">
    <property type="entry name" value="Acyl_CoA_acyltransferase"/>
</dbReference>
<reference evidence="2 3" key="2">
    <citation type="journal article" date="2016" name="Appl. Microbiol. Biotechnol.">
        <title>Mutations improving production and secretion of extracellular lipase by Burkholderia glumae PG1.</title>
        <authorList>
            <person name="Knapp A."/>
            <person name="Voget S."/>
            <person name="Gao R."/>
            <person name="Zaburannyi N."/>
            <person name="Krysciak D."/>
            <person name="Breuer M."/>
            <person name="Hauer B."/>
            <person name="Streit W.R."/>
            <person name="Muller R."/>
            <person name="Daniel R."/>
            <person name="Jaeger K.E."/>
        </authorList>
    </citation>
    <scope>NUCLEOTIDE SEQUENCE [LARGE SCALE GENOMIC DNA]</scope>
    <source>
        <strain evidence="2 3">PG1</strain>
    </source>
</reference>